<dbReference type="InParanoid" id="A0A2I0LY98"/>
<evidence type="ECO:0000313" key="12">
    <source>
        <dbReference type="Proteomes" id="UP000053872"/>
    </source>
</evidence>
<dbReference type="GO" id="GO:0005524">
    <property type="term" value="F:ATP binding"/>
    <property type="evidence" value="ECO:0007669"/>
    <property type="project" value="UniProtKB-UniRule"/>
</dbReference>
<dbReference type="Gene3D" id="1.10.510.10">
    <property type="entry name" value="Transferase(Phosphotransferase) domain 1"/>
    <property type="match status" value="1"/>
</dbReference>
<gene>
    <name evidence="11" type="primary">EIF2AK2</name>
    <name evidence="11" type="ORF">A306_00010425</name>
</gene>
<dbReference type="GO" id="GO:0005737">
    <property type="term" value="C:cytoplasm"/>
    <property type="evidence" value="ECO:0007669"/>
    <property type="project" value="TreeGrafter"/>
</dbReference>
<evidence type="ECO:0000313" key="11">
    <source>
        <dbReference type="EMBL" id="PKK22400.1"/>
    </source>
</evidence>
<keyword evidence="11" id="KW-0396">Initiation factor</keyword>
<evidence type="ECO:0000256" key="7">
    <source>
        <dbReference type="PROSITE-ProRule" id="PRU10141"/>
    </source>
</evidence>
<dbReference type="SUPFAM" id="SSF56112">
    <property type="entry name" value="Protein kinase-like (PK-like)"/>
    <property type="match status" value="1"/>
</dbReference>
<evidence type="ECO:0000256" key="6">
    <source>
        <dbReference type="PROSITE-ProRule" id="PRU00266"/>
    </source>
</evidence>
<keyword evidence="3 11" id="KW-0418">Kinase</keyword>
<dbReference type="PROSITE" id="PS50011">
    <property type="entry name" value="PROTEIN_KINASE_DOM"/>
    <property type="match status" value="1"/>
</dbReference>
<dbReference type="PROSITE" id="PS50137">
    <property type="entry name" value="DS_RBD"/>
    <property type="match status" value="2"/>
</dbReference>
<keyword evidence="6" id="KW-0694">RNA-binding</keyword>
<evidence type="ECO:0000256" key="8">
    <source>
        <dbReference type="SAM" id="MobiDB-lite"/>
    </source>
</evidence>
<sequence>GRLPGLGGNPSGPAEAGCPHSGPHGPRRQREPGFIFEPFEDFVKMEREYMEKINNYCQKKGLKLRYVDVCMTGPSHCPEFTVVVQINGENYGTGTGKNKKEAKAIAAKVTWEMIERQPESPSNMQAAKLTSPTTTLALQTNNFVSLLNTYSQKTSQIVDYHNISRTGNDHAPTFSCSCTISGFVYGIGTGASVGAAKQAAAKQAYEKLQEEDALTFRSEKSDSNSTFNKHSNSSQVATQSDSDSICFEDSAPKLVVKMEAMAVHEKPSPFQRNPNAVKPKRKLAANFDSARNKEEAKRMSDSNDSLEDLDTNTSENQSPYTVNKRFLEDFENIEPVGEGGFGNVFKATSKLDEKTYAVKRVRFTRDVRREVKELARLEHENVVRYHSCWKGYDRVTLPDSGYDSVTWADSRQKSDKEIPCLFIQMDFCEKGPLENWITKHRQDKDYHKMAKNKFLQILKGVNYIHSEGLIHRDLKPQNIFISHEDKIKIGDFGLVTSQASETLTENRGTKSYMAPEQSGDTYGKEVDIYALGLIGFEILSGISGHEKSKIWPNIKEGKLPERFTKEFPAEASIIKKMLSGHPKGRYSVSQILEFFESVDKDDLLKTRSY</sequence>
<dbReference type="GO" id="GO:0003743">
    <property type="term" value="F:translation initiation factor activity"/>
    <property type="evidence" value="ECO:0007669"/>
    <property type="project" value="UniProtKB-KW"/>
</dbReference>
<comment type="caution">
    <text evidence="11">The sequence shown here is derived from an EMBL/GenBank/DDBJ whole genome shotgun (WGS) entry which is preliminary data.</text>
</comment>
<dbReference type="GO" id="GO:0005634">
    <property type="term" value="C:nucleus"/>
    <property type="evidence" value="ECO:0007669"/>
    <property type="project" value="TreeGrafter"/>
</dbReference>
<protein>
    <submittedName>
        <fullName evidence="11">Eukaryotic translation initiation factor 2-alpha kinase 2</fullName>
    </submittedName>
</protein>
<keyword evidence="11" id="KW-0648">Protein biosynthesis</keyword>
<comment type="similarity">
    <text evidence="5">Belongs to the protein kinase superfamily. Ser/Thr protein kinase family. GCN2 subfamily.</text>
</comment>
<evidence type="ECO:0000256" key="4">
    <source>
        <dbReference type="ARBA" id="ARBA00022840"/>
    </source>
</evidence>
<evidence type="ECO:0000256" key="1">
    <source>
        <dbReference type="ARBA" id="ARBA00022679"/>
    </source>
</evidence>
<feature type="compositionally biased region" description="Basic and acidic residues" evidence="8">
    <location>
        <begin position="290"/>
        <end position="301"/>
    </location>
</feature>
<name>A0A2I0LY98_COLLI</name>
<evidence type="ECO:0000256" key="5">
    <source>
        <dbReference type="ARBA" id="ARBA00037982"/>
    </source>
</evidence>
<keyword evidence="2 7" id="KW-0547">Nucleotide-binding</keyword>
<feature type="domain" description="DRBM" evidence="10">
    <location>
        <begin position="48"/>
        <end position="116"/>
    </location>
</feature>
<dbReference type="Proteomes" id="UP000053872">
    <property type="component" value="Unassembled WGS sequence"/>
</dbReference>
<evidence type="ECO:0000259" key="10">
    <source>
        <dbReference type="PROSITE" id="PS50137"/>
    </source>
</evidence>
<feature type="compositionally biased region" description="Polar residues" evidence="8">
    <location>
        <begin position="223"/>
        <end position="242"/>
    </location>
</feature>
<dbReference type="Gene3D" id="3.30.200.20">
    <property type="entry name" value="Phosphorylase Kinase, domain 1"/>
    <property type="match status" value="1"/>
</dbReference>
<feature type="region of interest" description="Disordered" evidence="8">
    <location>
        <begin position="217"/>
        <end position="242"/>
    </location>
</feature>
<dbReference type="InterPro" id="IPR017441">
    <property type="entry name" value="Protein_kinase_ATP_BS"/>
</dbReference>
<proteinExistence type="inferred from homology"/>
<dbReference type="InterPro" id="IPR008271">
    <property type="entry name" value="Ser/Thr_kinase_AS"/>
</dbReference>
<dbReference type="PANTHER" id="PTHR11042">
    <property type="entry name" value="EUKARYOTIC TRANSLATION INITIATION FACTOR 2-ALPHA KINASE EIF2-ALPHA KINASE -RELATED"/>
    <property type="match status" value="1"/>
</dbReference>
<reference evidence="11 12" key="1">
    <citation type="journal article" date="2013" name="Science">
        <title>Genomic diversity and evolution of the head crest in the rock pigeon.</title>
        <authorList>
            <person name="Shapiro M.D."/>
            <person name="Kronenberg Z."/>
            <person name="Li C."/>
            <person name="Domyan E.T."/>
            <person name="Pan H."/>
            <person name="Campbell M."/>
            <person name="Tan H."/>
            <person name="Huff C.D."/>
            <person name="Hu H."/>
            <person name="Vickrey A.I."/>
            <person name="Nielsen S.C."/>
            <person name="Stringham S.A."/>
            <person name="Hu H."/>
            <person name="Willerslev E."/>
            <person name="Gilbert M.T."/>
            <person name="Yandell M."/>
            <person name="Zhang G."/>
            <person name="Wang J."/>
        </authorList>
    </citation>
    <scope>NUCLEOTIDE SEQUENCE [LARGE SCALE GENOMIC DNA]</scope>
    <source>
        <tissue evidence="11">Blood</tissue>
    </source>
</reference>
<evidence type="ECO:0000256" key="3">
    <source>
        <dbReference type="ARBA" id="ARBA00022777"/>
    </source>
</evidence>
<dbReference type="Pfam" id="PF00035">
    <property type="entry name" value="dsrm"/>
    <property type="match status" value="2"/>
</dbReference>
<feature type="binding site" evidence="7">
    <location>
        <position position="359"/>
    </location>
    <ligand>
        <name>ATP</name>
        <dbReference type="ChEBI" id="CHEBI:30616"/>
    </ligand>
</feature>
<dbReference type="STRING" id="8932.A0A2I0LY98"/>
<dbReference type="GO" id="GO:0004694">
    <property type="term" value="F:eukaryotic translation initiation factor 2alpha kinase activity"/>
    <property type="evidence" value="ECO:0007669"/>
    <property type="project" value="TreeGrafter"/>
</dbReference>
<dbReference type="EMBL" id="AKCR02000062">
    <property type="protein sequence ID" value="PKK22400.1"/>
    <property type="molecule type" value="Genomic_DNA"/>
</dbReference>
<keyword evidence="1" id="KW-0808">Transferase</keyword>
<feature type="domain" description="Protein kinase" evidence="9">
    <location>
        <begin position="330"/>
        <end position="604"/>
    </location>
</feature>
<dbReference type="InterPro" id="IPR000719">
    <property type="entry name" value="Prot_kinase_dom"/>
</dbReference>
<keyword evidence="12" id="KW-1185">Reference proteome</keyword>
<dbReference type="InterPro" id="IPR014720">
    <property type="entry name" value="dsRBD_dom"/>
</dbReference>
<dbReference type="InterPro" id="IPR011009">
    <property type="entry name" value="Kinase-like_dom_sf"/>
</dbReference>
<feature type="domain" description="DRBM" evidence="10">
    <location>
        <begin position="142"/>
        <end position="210"/>
    </location>
</feature>
<dbReference type="SMART" id="SM00220">
    <property type="entry name" value="S_TKc"/>
    <property type="match status" value="1"/>
</dbReference>
<dbReference type="InterPro" id="IPR050339">
    <property type="entry name" value="CC_SR_Kinase"/>
</dbReference>
<dbReference type="PROSITE" id="PS00108">
    <property type="entry name" value="PROTEIN_KINASE_ST"/>
    <property type="match status" value="1"/>
</dbReference>
<feature type="region of interest" description="Disordered" evidence="8">
    <location>
        <begin position="1"/>
        <end position="33"/>
    </location>
</feature>
<dbReference type="Pfam" id="PF00069">
    <property type="entry name" value="Pkinase"/>
    <property type="match status" value="1"/>
</dbReference>
<dbReference type="SUPFAM" id="SSF54768">
    <property type="entry name" value="dsRNA-binding domain-like"/>
    <property type="match status" value="2"/>
</dbReference>
<accession>A0A2I0LY98</accession>
<organism evidence="11 12">
    <name type="scientific">Columba livia</name>
    <name type="common">Rock dove</name>
    <dbReference type="NCBI Taxonomy" id="8932"/>
    <lineage>
        <taxon>Eukaryota</taxon>
        <taxon>Metazoa</taxon>
        <taxon>Chordata</taxon>
        <taxon>Craniata</taxon>
        <taxon>Vertebrata</taxon>
        <taxon>Euteleostomi</taxon>
        <taxon>Archelosauria</taxon>
        <taxon>Archosauria</taxon>
        <taxon>Dinosauria</taxon>
        <taxon>Saurischia</taxon>
        <taxon>Theropoda</taxon>
        <taxon>Coelurosauria</taxon>
        <taxon>Aves</taxon>
        <taxon>Neognathae</taxon>
        <taxon>Neoaves</taxon>
        <taxon>Columbimorphae</taxon>
        <taxon>Columbiformes</taxon>
        <taxon>Columbidae</taxon>
        <taxon>Columba</taxon>
    </lineage>
</organism>
<dbReference type="PROSITE" id="PS00107">
    <property type="entry name" value="PROTEIN_KINASE_ATP"/>
    <property type="match status" value="1"/>
</dbReference>
<dbReference type="SMART" id="SM00358">
    <property type="entry name" value="DSRM"/>
    <property type="match status" value="2"/>
</dbReference>
<feature type="region of interest" description="Disordered" evidence="8">
    <location>
        <begin position="265"/>
        <end position="318"/>
    </location>
</feature>
<dbReference type="Gene3D" id="3.30.160.20">
    <property type="match status" value="2"/>
</dbReference>
<feature type="non-terminal residue" evidence="11">
    <location>
        <position position="1"/>
    </location>
</feature>
<keyword evidence="4 7" id="KW-0067">ATP-binding</keyword>
<evidence type="ECO:0000259" key="9">
    <source>
        <dbReference type="PROSITE" id="PS50011"/>
    </source>
</evidence>
<dbReference type="GO" id="GO:0003723">
    <property type="term" value="F:RNA binding"/>
    <property type="evidence" value="ECO:0007669"/>
    <property type="project" value="UniProtKB-UniRule"/>
</dbReference>
<dbReference type="AlphaFoldDB" id="A0A2I0LY98"/>
<dbReference type="PANTHER" id="PTHR11042:SF163">
    <property type="entry name" value="INTERFERON-INDUCED, DOUBLE-STRANDED RNA-ACTIVATED PROTEIN KINASE"/>
    <property type="match status" value="1"/>
</dbReference>
<feature type="compositionally biased region" description="Gly residues" evidence="8">
    <location>
        <begin position="1"/>
        <end position="10"/>
    </location>
</feature>
<evidence type="ECO:0000256" key="2">
    <source>
        <dbReference type="ARBA" id="ARBA00022741"/>
    </source>
</evidence>